<dbReference type="InterPro" id="IPR000890">
    <property type="entry name" value="Aliphatic_acid_kin_short-chain"/>
</dbReference>
<feature type="binding site" evidence="7">
    <location>
        <position position="88"/>
    </location>
    <ligand>
        <name>substrate</name>
    </ligand>
</feature>
<feature type="site" description="Transition state stabilizer" evidence="7">
    <location>
        <position position="236"/>
    </location>
</feature>
<dbReference type="PROSITE" id="PS01075">
    <property type="entry name" value="ACETATE_KINASE_1"/>
    <property type="match status" value="1"/>
</dbReference>
<gene>
    <name evidence="7" type="primary">ackA</name>
    <name evidence="9" type="ORF">EXT02_02290</name>
</gene>
<evidence type="ECO:0000256" key="3">
    <source>
        <dbReference type="ARBA" id="ARBA00022723"/>
    </source>
</evidence>
<dbReference type="SUPFAM" id="SSF53067">
    <property type="entry name" value="Actin-like ATPase domain"/>
    <property type="match status" value="2"/>
</dbReference>
<comment type="catalytic activity">
    <reaction evidence="7">
        <text>acetate + ATP = acetyl phosphate + ADP</text>
        <dbReference type="Rhea" id="RHEA:11352"/>
        <dbReference type="ChEBI" id="CHEBI:22191"/>
        <dbReference type="ChEBI" id="CHEBI:30089"/>
        <dbReference type="ChEBI" id="CHEBI:30616"/>
        <dbReference type="ChEBI" id="CHEBI:456216"/>
        <dbReference type="EC" id="2.7.2.1"/>
    </reaction>
</comment>
<keyword evidence="3 7" id="KW-0479">Metal-binding</keyword>
<dbReference type="GO" id="GO:0005524">
    <property type="term" value="F:ATP binding"/>
    <property type="evidence" value="ECO:0007669"/>
    <property type="project" value="UniProtKB-KW"/>
</dbReference>
<dbReference type="GO" id="GO:0006085">
    <property type="term" value="P:acetyl-CoA biosynthetic process"/>
    <property type="evidence" value="ECO:0007669"/>
    <property type="project" value="UniProtKB-UniRule"/>
</dbReference>
<proteinExistence type="inferred from homology"/>
<dbReference type="GO" id="GO:0005737">
    <property type="term" value="C:cytoplasm"/>
    <property type="evidence" value="ECO:0007669"/>
    <property type="project" value="UniProtKB-SubCell"/>
</dbReference>
<evidence type="ECO:0000256" key="4">
    <source>
        <dbReference type="ARBA" id="ARBA00022741"/>
    </source>
</evidence>
<comment type="pathway">
    <text evidence="7">Metabolic intermediate biosynthesis; acetyl-CoA biosynthesis; acetyl-CoA from acetate: step 1/2.</text>
</comment>
<dbReference type="Pfam" id="PF00871">
    <property type="entry name" value="Acetate_kinase"/>
    <property type="match status" value="1"/>
</dbReference>
<comment type="subcellular location">
    <subcellularLocation>
        <location evidence="7">Cytoplasm</location>
    </subcellularLocation>
</comment>
<dbReference type="PRINTS" id="PR00471">
    <property type="entry name" value="ACETATEKNASE"/>
</dbReference>
<dbReference type="PANTHER" id="PTHR21060:SF15">
    <property type="entry name" value="ACETATE KINASE-RELATED"/>
    <property type="match status" value="1"/>
</dbReference>
<feature type="site" description="Transition state stabilizer" evidence="7">
    <location>
        <position position="177"/>
    </location>
</feature>
<keyword evidence="7" id="KW-0963">Cytoplasm</keyword>
<protein>
    <recommendedName>
        <fullName evidence="7">Acetate kinase</fullName>
        <ecNumber evidence="7">2.7.2.1</ecNumber>
    </recommendedName>
    <alternativeName>
        <fullName evidence="7">Acetokinase</fullName>
    </alternativeName>
</protein>
<comment type="function">
    <text evidence="7">Catalyzes the formation of acetyl phosphate from acetate and ATP. Can also catalyze the reverse reaction.</text>
</comment>
<comment type="cofactor">
    <cofactor evidence="7">
        <name>Mg(2+)</name>
        <dbReference type="ChEBI" id="CHEBI:18420"/>
    </cofactor>
    <cofactor evidence="7">
        <name>Mn(2+)</name>
        <dbReference type="ChEBI" id="CHEBI:29035"/>
    </cofactor>
    <text evidence="7">Mg(2+). Can also accept Mn(2+).</text>
</comment>
<keyword evidence="10" id="KW-1185">Reference proteome</keyword>
<dbReference type="PROSITE" id="PS01076">
    <property type="entry name" value="ACETATE_KINASE_2"/>
    <property type="match status" value="1"/>
</dbReference>
<reference evidence="9 10" key="1">
    <citation type="submission" date="2019-02" db="EMBL/GenBank/DDBJ databases">
        <title>Draft Genome Sequence of Maize Bushy Stunt-like Phytoplasma group 16SrI-B (Aster yellows) in South Africa.</title>
        <authorList>
            <person name="Coetzee B."/>
            <person name="Douglas-Smit N."/>
            <person name="Maree H.J."/>
            <person name="Burger J.T."/>
            <person name="Kruger K."/>
            <person name="Pietersen G."/>
        </authorList>
    </citation>
    <scope>NUCLEOTIDE SEQUENCE [LARGE SCALE GENOMIC DNA]</scope>
    <source>
        <strain evidence="9 10">De Villa</strain>
    </source>
</reference>
<dbReference type="InterPro" id="IPR023865">
    <property type="entry name" value="Aliphatic_acid_kinase_CS"/>
</dbReference>
<keyword evidence="2 7" id="KW-0808">Transferase</keyword>
<dbReference type="EMBL" id="CP035949">
    <property type="protein sequence ID" value="QBF23997.1"/>
    <property type="molecule type" value="Genomic_DNA"/>
</dbReference>
<evidence type="ECO:0000256" key="1">
    <source>
        <dbReference type="ARBA" id="ARBA00008748"/>
    </source>
</evidence>
<keyword evidence="6 7" id="KW-0067">ATP-binding</keyword>
<evidence type="ECO:0000256" key="2">
    <source>
        <dbReference type="ARBA" id="ARBA00022679"/>
    </source>
</evidence>
<dbReference type="InterPro" id="IPR004372">
    <property type="entry name" value="Ac/propionate_kinase"/>
</dbReference>
<dbReference type="Proteomes" id="UP000289726">
    <property type="component" value="Chromosome"/>
</dbReference>
<dbReference type="PIRSF" id="PIRSF000722">
    <property type="entry name" value="Acetate_prop_kin"/>
    <property type="match status" value="1"/>
</dbReference>
<feature type="binding site" evidence="7">
    <location>
        <begin position="203"/>
        <end position="207"/>
    </location>
    <ligand>
        <name>ATP</name>
        <dbReference type="ChEBI" id="CHEBI:30616"/>
    </ligand>
</feature>
<dbReference type="Gene3D" id="3.30.420.40">
    <property type="match status" value="2"/>
</dbReference>
<dbReference type="HAMAP" id="MF_00020">
    <property type="entry name" value="Acetate_kinase"/>
    <property type="match status" value="1"/>
</dbReference>
<feature type="active site" description="Proton donor/acceptor" evidence="7">
    <location>
        <position position="145"/>
    </location>
</feature>
<dbReference type="GO" id="GO:0000287">
    <property type="term" value="F:magnesium ion binding"/>
    <property type="evidence" value="ECO:0007669"/>
    <property type="project" value="UniProtKB-UniRule"/>
</dbReference>
<feature type="binding site" evidence="7">
    <location>
        <begin position="326"/>
        <end position="330"/>
    </location>
    <ligand>
        <name>ATP</name>
        <dbReference type="ChEBI" id="CHEBI:30616"/>
    </ligand>
</feature>
<dbReference type="InterPro" id="IPR043129">
    <property type="entry name" value="ATPase_NBD"/>
</dbReference>
<dbReference type="RefSeq" id="WP_130427848.1">
    <property type="nucleotide sequence ID" value="NZ_CP035949.1"/>
</dbReference>
<dbReference type="UniPathway" id="UPA00340">
    <property type="reaction ID" value="UER00458"/>
</dbReference>
<dbReference type="CDD" id="cd24010">
    <property type="entry name" value="ASKHA_NBD_AcK_PK"/>
    <property type="match status" value="1"/>
</dbReference>
<evidence type="ECO:0000256" key="5">
    <source>
        <dbReference type="ARBA" id="ARBA00022777"/>
    </source>
</evidence>
<dbReference type="GO" id="GO:0006083">
    <property type="term" value="P:acetate metabolic process"/>
    <property type="evidence" value="ECO:0007669"/>
    <property type="project" value="TreeGrafter"/>
</dbReference>
<comment type="subunit">
    <text evidence="7">Homodimer.</text>
</comment>
<organism evidence="9 10">
    <name type="scientific">'Catharanthus roseus' aster yellows phytoplasma</name>
    <dbReference type="NCBI Taxonomy" id="1193712"/>
    <lineage>
        <taxon>Bacteria</taxon>
        <taxon>Bacillati</taxon>
        <taxon>Mycoplasmatota</taxon>
        <taxon>Mollicutes</taxon>
        <taxon>Acholeplasmatales</taxon>
        <taxon>Acholeplasmataceae</taxon>
        <taxon>Candidatus Phytoplasma</taxon>
        <taxon>16SrI (Aster yellows group)</taxon>
    </lineage>
</organism>
<feature type="binding site" evidence="7">
    <location>
        <position position="379"/>
    </location>
    <ligand>
        <name>Mg(2+)</name>
        <dbReference type="ChEBI" id="CHEBI:18420"/>
    </ligand>
</feature>
<feature type="binding site" evidence="7">
    <location>
        <begin position="278"/>
        <end position="280"/>
    </location>
    <ligand>
        <name>ATP</name>
        <dbReference type="ChEBI" id="CHEBI:30616"/>
    </ligand>
</feature>
<keyword evidence="4 7" id="KW-0547">Nucleotide-binding</keyword>
<feature type="binding site" evidence="7">
    <location>
        <position position="14"/>
    </location>
    <ligand>
        <name>ATP</name>
        <dbReference type="ChEBI" id="CHEBI:30616"/>
    </ligand>
</feature>
<comment type="similarity">
    <text evidence="1 7 8">Belongs to the acetokinase family.</text>
</comment>
<evidence type="ECO:0000256" key="8">
    <source>
        <dbReference type="RuleBase" id="RU003835"/>
    </source>
</evidence>
<evidence type="ECO:0000256" key="7">
    <source>
        <dbReference type="HAMAP-Rule" id="MF_00020"/>
    </source>
</evidence>
<feature type="binding site" evidence="7">
    <location>
        <position position="7"/>
    </location>
    <ligand>
        <name>Mg(2+)</name>
        <dbReference type="ChEBI" id="CHEBI:18420"/>
    </ligand>
</feature>
<accession>A0A4P6MAH4</accession>
<evidence type="ECO:0000313" key="9">
    <source>
        <dbReference type="EMBL" id="QBF23997.1"/>
    </source>
</evidence>
<evidence type="ECO:0000313" key="10">
    <source>
        <dbReference type="Proteomes" id="UP000289726"/>
    </source>
</evidence>
<dbReference type="AlphaFoldDB" id="A0A4P6MAH4"/>
<dbReference type="GO" id="GO:0008776">
    <property type="term" value="F:acetate kinase activity"/>
    <property type="evidence" value="ECO:0007669"/>
    <property type="project" value="UniProtKB-UniRule"/>
</dbReference>
<dbReference type="EC" id="2.7.2.1" evidence="7"/>
<evidence type="ECO:0000256" key="6">
    <source>
        <dbReference type="ARBA" id="ARBA00022840"/>
    </source>
</evidence>
<dbReference type="PANTHER" id="PTHR21060">
    <property type="entry name" value="ACETATE KINASE"/>
    <property type="match status" value="1"/>
</dbReference>
<name>A0A4P6MAH4_9MOLU</name>
<sequence>MKIMSVNSGSSSLKFQLLEMPQQEVIVSGLVERIGSNQAVFTMKTKDKKDKQVLEVLNHQTAVELLLDALIQKKVINTLEEIEGVGHRVVQGGEIFSDSAVLTEKTLAQIESLCDLAPLHNPANIISIKAFQKVLPQVFQVAVFDTTFHQSMPAVNFLYATPYYWYQKYQIRKYGAHGTSYKYITEQMQQILGKKNAKIIICHAGNGVSLCAVDSGKSVDTSMGFTPLEGVPMGTRSGNIDPAVVKFIAEKENKTVACVIDDLNKKSGYLGVSGISNDTRDILASIKEGNQQAILSHDIQVKRIVDYIASYYVLLKGVDALVFTAGIGENSSFFRSEIIKCLSVLGIKLDEEKNKVQGKQELITTFDSAIKAFVVPTNEELAIAQDVLRLQQNQTNQDKDDQQECFCCCG</sequence>
<keyword evidence="5 7" id="KW-0418">Kinase</keyword>
<keyword evidence="7" id="KW-0460">Magnesium</keyword>
<dbReference type="NCBIfam" id="TIGR00016">
    <property type="entry name" value="ackA"/>
    <property type="match status" value="1"/>
</dbReference>